<keyword evidence="2" id="KW-1133">Transmembrane helix</keyword>
<evidence type="ECO:0008006" key="5">
    <source>
        <dbReference type="Google" id="ProtNLM"/>
    </source>
</evidence>
<feature type="transmembrane region" description="Helical" evidence="2">
    <location>
        <begin position="36"/>
        <end position="56"/>
    </location>
</feature>
<protein>
    <recommendedName>
        <fullName evidence="5">PLAC8 family protein</fullName>
    </recommendedName>
</protein>
<reference evidence="3" key="1">
    <citation type="submission" date="2024-06" db="EMBL/GenBank/DDBJ databases">
        <authorList>
            <person name="Liu X."/>
            <person name="Lenzi L."/>
            <person name="Haldenby T S."/>
            <person name="Uol C."/>
        </authorList>
    </citation>
    <scope>NUCLEOTIDE SEQUENCE</scope>
</reference>
<dbReference type="InterPro" id="IPR006461">
    <property type="entry name" value="PLAC_motif_containing"/>
</dbReference>
<sequence>MQFQPVAQPATVVIATQPTALPVLTQKDWSDGLFDVPDFCLFLLSCLCPCAVFASTAEEIGHSYACCFILHFFTLLACFPAHIVLGCLFRERVRNRYGIRGNVCFDLLAYTCCYACTLNQEALQADHEKRARASTIAVTVAPTATTTATGVTPQAVQTNENAGVSIRLGRRVFNIGTQRLPAGQQDSCQSVQNPNVQQTQYANAPLLAAATTTTTPAQVTVVTEQRPHTLYSPVAPPSPSEVVKQQIIVTTQVPQVA</sequence>
<dbReference type="EMBL" id="CAXLJL010000212">
    <property type="protein sequence ID" value="CAL5134654.1"/>
    <property type="molecule type" value="Genomic_DNA"/>
</dbReference>
<dbReference type="NCBIfam" id="TIGR01571">
    <property type="entry name" value="A_thal_Cys_rich"/>
    <property type="match status" value="1"/>
</dbReference>
<organism evidence="3 4">
    <name type="scientific">Calicophoron daubneyi</name>
    <name type="common">Rumen fluke</name>
    <name type="synonym">Paramphistomum daubneyi</name>
    <dbReference type="NCBI Taxonomy" id="300641"/>
    <lineage>
        <taxon>Eukaryota</taxon>
        <taxon>Metazoa</taxon>
        <taxon>Spiralia</taxon>
        <taxon>Lophotrochozoa</taxon>
        <taxon>Platyhelminthes</taxon>
        <taxon>Trematoda</taxon>
        <taxon>Digenea</taxon>
        <taxon>Plagiorchiida</taxon>
        <taxon>Pronocephalata</taxon>
        <taxon>Paramphistomoidea</taxon>
        <taxon>Paramphistomidae</taxon>
        <taxon>Calicophoron</taxon>
    </lineage>
</organism>
<keyword evidence="2" id="KW-0472">Membrane</keyword>
<dbReference type="PANTHER" id="PTHR15907">
    <property type="entry name" value="DUF614 FAMILY PROTEIN-RELATED"/>
    <property type="match status" value="1"/>
</dbReference>
<evidence type="ECO:0000313" key="4">
    <source>
        <dbReference type="Proteomes" id="UP001497525"/>
    </source>
</evidence>
<accession>A0AAV2TEY7</accession>
<dbReference type="AlphaFoldDB" id="A0AAV2TEY7"/>
<dbReference type="Pfam" id="PF04749">
    <property type="entry name" value="PLAC8"/>
    <property type="match status" value="1"/>
</dbReference>
<comment type="similarity">
    <text evidence="1">Belongs to the cornifelin family.</text>
</comment>
<evidence type="ECO:0000256" key="1">
    <source>
        <dbReference type="ARBA" id="ARBA00009024"/>
    </source>
</evidence>
<name>A0AAV2TEY7_CALDB</name>
<evidence type="ECO:0000313" key="3">
    <source>
        <dbReference type="EMBL" id="CAL5134654.1"/>
    </source>
</evidence>
<evidence type="ECO:0000256" key="2">
    <source>
        <dbReference type="SAM" id="Phobius"/>
    </source>
</evidence>
<dbReference type="Proteomes" id="UP001497525">
    <property type="component" value="Unassembled WGS sequence"/>
</dbReference>
<keyword evidence="2" id="KW-0812">Transmembrane</keyword>
<proteinExistence type="inferred from homology"/>
<feature type="transmembrane region" description="Helical" evidence="2">
    <location>
        <begin position="62"/>
        <end position="89"/>
    </location>
</feature>
<comment type="caution">
    <text evidence="3">The sequence shown here is derived from an EMBL/GenBank/DDBJ whole genome shotgun (WGS) entry which is preliminary data.</text>
</comment>
<gene>
    <name evidence="3" type="ORF">CDAUBV1_LOCUS8509</name>
</gene>